<accession>A0ABS6XWU8</accession>
<dbReference type="Pfam" id="PF00583">
    <property type="entry name" value="Acetyltransf_1"/>
    <property type="match status" value="1"/>
</dbReference>
<proteinExistence type="predicted"/>
<organism evidence="2 3">
    <name type="scientific">Flavobacterium taihuense</name>
    <dbReference type="NCBI Taxonomy" id="2857508"/>
    <lineage>
        <taxon>Bacteria</taxon>
        <taxon>Pseudomonadati</taxon>
        <taxon>Bacteroidota</taxon>
        <taxon>Flavobacteriia</taxon>
        <taxon>Flavobacteriales</taxon>
        <taxon>Flavobacteriaceae</taxon>
        <taxon>Flavobacterium</taxon>
    </lineage>
</organism>
<evidence type="ECO:0000313" key="2">
    <source>
        <dbReference type="EMBL" id="MBW4360333.1"/>
    </source>
</evidence>
<sequence>MVNDIAIKLVDINNIDVLQEFVKNIGNSVKSFRYFSTRPLTIISNHLVTIVALYNNTPVGYGHLDKEGNVIWLGIAVSENNKGKGIGKLIMNYLIDYADAHSINEVCLSVDTENHVAIGMYKNFDFQDFKKLENNNAILMKRKKR</sequence>
<reference evidence="2 3" key="1">
    <citation type="submission" date="2021-07" db="EMBL/GenBank/DDBJ databases">
        <title>Flavobacterium sp. nov. isolated from sediment on the Taihu Lake.</title>
        <authorList>
            <person name="Qu J.-H."/>
        </authorList>
    </citation>
    <scope>NUCLEOTIDE SEQUENCE [LARGE SCALE GENOMIC DNA]</scope>
    <source>
        <strain evidence="2 3">NAS39</strain>
    </source>
</reference>
<gene>
    <name evidence="2" type="ORF">KZH69_07530</name>
</gene>
<name>A0ABS6XWU8_9FLAO</name>
<dbReference type="Proteomes" id="UP000812031">
    <property type="component" value="Unassembled WGS sequence"/>
</dbReference>
<dbReference type="RefSeq" id="WP_219316820.1">
    <property type="nucleotide sequence ID" value="NZ_JAHWYN010000005.1"/>
</dbReference>
<protein>
    <submittedName>
        <fullName evidence="2">GNAT family N-acetyltransferase</fullName>
    </submittedName>
</protein>
<comment type="caution">
    <text evidence="2">The sequence shown here is derived from an EMBL/GenBank/DDBJ whole genome shotgun (WGS) entry which is preliminary data.</text>
</comment>
<dbReference type="EMBL" id="JAHWYN010000005">
    <property type="protein sequence ID" value="MBW4360333.1"/>
    <property type="molecule type" value="Genomic_DNA"/>
</dbReference>
<dbReference type="CDD" id="cd04301">
    <property type="entry name" value="NAT_SF"/>
    <property type="match status" value="1"/>
</dbReference>
<dbReference type="InterPro" id="IPR000182">
    <property type="entry name" value="GNAT_dom"/>
</dbReference>
<keyword evidence="3" id="KW-1185">Reference proteome</keyword>
<dbReference type="PROSITE" id="PS51186">
    <property type="entry name" value="GNAT"/>
    <property type="match status" value="1"/>
</dbReference>
<feature type="domain" description="N-acetyltransferase" evidence="1">
    <location>
        <begin position="5"/>
        <end position="145"/>
    </location>
</feature>
<evidence type="ECO:0000313" key="3">
    <source>
        <dbReference type="Proteomes" id="UP000812031"/>
    </source>
</evidence>
<evidence type="ECO:0000259" key="1">
    <source>
        <dbReference type="PROSITE" id="PS51186"/>
    </source>
</evidence>